<feature type="domain" description="Trimeric autotransporter adhesin YadA-like head" evidence="12">
    <location>
        <begin position="1006"/>
        <end position="1032"/>
    </location>
</feature>
<evidence type="ECO:0000259" key="13">
    <source>
        <dbReference type="Pfam" id="PF05662"/>
    </source>
</evidence>
<evidence type="ECO:0000259" key="12">
    <source>
        <dbReference type="Pfam" id="PF05658"/>
    </source>
</evidence>
<dbReference type="Pfam" id="PF05662">
    <property type="entry name" value="YadA_stalk"/>
    <property type="match status" value="8"/>
</dbReference>
<feature type="domain" description="Trimeric autotransporter adhesin YadA-like head" evidence="12">
    <location>
        <begin position="242"/>
        <end position="268"/>
    </location>
</feature>
<dbReference type="Pfam" id="PF05658">
    <property type="entry name" value="YadA_head"/>
    <property type="match status" value="8"/>
</dbReference>
<feature type="domain" description="Trimeric autotransporter adhesin YadA-like head" evidence="12">
    <location>
        <begin position="218"/>
        <end position="239"/>
    </location>
</feature>
<dbReference type="Pfam" id="PF03895">
    <property type="entry name" value="YadA_anchor"/>
    <property type="match status" value="1"/>
</dbReference>
<keyword evidence="8" id="KW-0653">Protein transport</keyword>
<keyword evidence="4" id="KW-0813">Transport</keyword>
<dbReference type="Gene3D" id="6.20.50.100">
    <property type="match status" value="1"/>
</dbReference>
<keyword evidence="16" id="KW-1185">Reference proteome</keyword>
<feature type="domain" description="Trimeric autotransporter adhesin YadA-like C-terminal membrane anchor" evidence="11">
    <location>
        <begin position="1433"/>
        <end position="1493"/>
    </location>
</feature>
<dbReference type="Gene3D" id="2.150.10.10">
    <property type="entry name" value="Serralysin-like metalloprotease, C-terminal"/>
    <property type="match status" value="5"/>
</dbReference>
<evidence type="ECO:0000256" key="8">
    <source>
        <dbReference type="ARBA" id="ARBA00022927"/>
    </source>
</evidence>
<dbReference type="Gene3D" id="3.30.1300.30">
    <property type="entry name" value="GSPII I/J protein-like"/>
    <property type="match status" value="1"/>
</dbReference>
<feature type="domain" description="ESPR" evidence="14">
    <location>
        <begin position="1"/>
        <end position="43"/>
    </location>
</feature>
<dbReference type="GO" id="GO:0009986">
    <property type="term" value="C:cell surface"/>
    <property type="evidence" value="ECO:0007669"/>
    <property type="project" value="UniProtKB-SubCell"/>
</dbReference>
<keyword evidence="10" id="KW-0998">Cell outer membrane</keyword>
<dbReference type="GO" id="GO:0009279">
    <property type="term" value="C:cell outer membrane"/>
    <property type="evidence" value="ECO:0007669"/>
    <property type="project" value="UniProtKB-SubCell"/>
</dbReference>
<proteinExistence type="inferred from homology"/>
<dbReference type="InterPro" id="IPR024973">
    <property type="entry name" value="ESPR"/>
</dbReference>
<dbReference type="Gene3D" id="1.20.5.170">
    <property type="match status" value="5"/>
</dbReference>
<evidence type="ECO:0008006" key="17">
    <source>
        <dbReference type="Google" id="ProtNLM"/>
    </source>
</evidence>
<keyword evidence="6" id="KW-0812">Transmembrane</keyword>
<dbReference type="InterPro" id="IPR008640">
    <property type="entry name" value="Adhesin_Head_dom"/>
</dbReference>
<feature type="domain" description="Trimeric autotransporter adhesin YadA-like head" evidence="12">
    <location>
        <begin position="127"/>
        <end position="152"/>
    </location>
</feature>
<dbReference type="Pfam" id="PF13018">
    <property type="entry name" value="ESPR"/>
    <property type="match status" value="1"/>
</dbReference>
<feature type="domain" description="Trimeric autotransporter adhesin YadA-like stalk" evidence="13">
    <location>
        <begin position="961"/>
        <end position="995"/>
    </location>
</feature>
<dbReference type="KEGG" id="mmec:FIU01_12200"/>
<keyword evidence="7" id="KW-0732">Signal</keyword>
<dbReference type="Proteomes" id="UP000311008">
    <property type="component" value="Chromosome"/>
</dbReference>
<evidence type="ECO:0000313" key="15">
    <source>
        <dbReference type="EMBL" id="QDC45206.1"/>
    </source>
</evidence>
<feature type="domain" description="Trimeric autotransporter adhesin YadA-like stalk" evidence="13">
    <location>
        <begin position="1086"/>
        <end position="1115"/>
    </location>
</feature>
<evidence type="ECO:0000256" key="4">
    <source>
        <dbReference type="ARBA" id="ARBA00022448"/>
    </source>
</evidence>
<feature type="domain" description="Trimeric autotransporter adhesin YadA-like stalk" evidence="13">
    <location>
        <begin position="686"/>
        <end position="708"/>
    </location>
</feature>
<evidence type="ECO:0000256" key="3">
    <source>
        <dbReference type="ARBA" id="ARBA00005848"/>
    </source>
</evidence>
<evidence type="ECO:0000256" key="5">
    <source>
        <dbReference type="ARBA" id="ARBA00022452"/>
    </source>
</evidence>
<evidence type="ECO:0000256" key="2">
    <source>
        <dbReference type="ARBA" id="ARBA00004442"/>
    </source>
</evidence>
<dbReference type="EMBL" id="CP040946">
    <property type="protein sequence ID" value="QDC45206.1"/>
    <property type="molecule type" value="Genomic_DNA"/>
</dbReference>
<name>A0A5B8CVT2_9PROT</name>
<dbReference type="InterPro" id="IPR045584">
    <property type="entry name" value="Pilin-like"/>
</dbReference>
<protein>
    <recommendedName>
        <fullName evidence="17">Adhesin</fullName>
    </recommendedName>
</protein>
<feature type="domain" description="Trimeric autotransporter adhesin YadA-like head" evidence="12">
    <location>
        <begin position="1297"/>
        <end position="1322"/>
    </location>
</feature>
<sequence>MNKSYKIIFNSHSGIWVVVSELVSSRGKRCSSVVAALAAITAIGISNGSYADTALGGCTPTGGTLNEIGIGANTGTCVVQAGGTGAIGIGANVRAVTANGNAIAIGTNAQAEASDGDMLAIGDGARAIGIDSTALGGGTLASGQDSIAIGGNGSSATQTGATTLGYNSNATGTRATALGSLANASGENAVAISNGSNSASNNGVAIGAGTITTSGTSNGVAIGGNAASRAENAVALGAAANANSINALALGANSSVTLANSVALGSDSSATATTATTNWTTANGVVQGRTFTVNQAPTNGVVAVGNRQIQGVADGEVSATSTNAINGSQLFAITNAIADTPLGFTADSGTKVDRKLGETLKIISGNATGTATTNLKTTTTADGIEISFKETPTFKGADFSGGKLINVGAGSLAMGSTDGVNGGQLNTALGSVTDKLGGGTTFDPATGKVTGGFTVGGKDYNNVADAIAGTTKAIADTPLGFTADSGTKVDRKLGETLKIISGNATGTATTNLKTTTTADGIEISFKETPTFKGADFSGGKLINVGAGSLAMGSTDGVNGGQLNTALGSVTDKLGGGTTFDPATGKVTGGFTVGGKDYNNVADAIAGTTKAIADTPLTFAGNSGTNVDRKLGQTFNIKGAATAAGSYSGGNIKTVANGTDGIDIQLADAPVFAGQVKANGFDASGQKIVNVGVGTATTDAVNIGQLTTTLGGNVSYNADGTLKTGFTTNAGTYGSVAEAINAVNTTASKGWNLSTNGGDSSNVAPGATVDIAAGSSNVIVSNVGTNVKVDIAQELNLNSVKTGNTTMDSTGVAVGSNVKLGATGLVIEGGPSVTESGVDAGNKVVRNVEAGAVTEDSKDAVNGSQLYAVKQTAGRGWDMTTNAVGSGVAIGSSVANIAPGDTAKFTAGNNVIVTQIGKEVQLAVNPELKGLTSVGINGGPTLSSTGIAMGAGNTLNMGGNAITNVAAGTAGSDAVNLNQMTSAIAAAKTKYYSVNSTGGGNLNNDGATGADAIASGKDAIASKDNAIAIGKGATADTFNSVAIGAASKTVDVVATSKTSLGGKDYQYAGTTPVGTVSVGSADNERTITNVAAGRVNATSTDAINGSQLHVLQTVLSPLLDAGGGGQVGLLPPSAGGVDSANPGRLMTQTYGFNNTTTSSVKASDCQTVNGVDSTGVGLCVKASQKGTTALGSNAQATAENATAIGFRSTANGQEAVAVGYQNTAAKQSVAIGTNNTVTGEKSIAIGVGNTVASNRSIVIGDPSQLEAGADDTTIIGNNNTVSASANQSVSVGSDSVLSATRTVALGVGAQATKANSVALGAFSVTGNYARTQSVSIGSSTFAFAGSGAELSTVSVGRAGSERQIQNVAAGRISNSSTDAINGSQLYATNQAIETLQAGIGSVYETLNYLDGRITNVARDANAGSASAMAMASMPQAWEPNKTITSMGAATYQGESAYSMGVSRMSENGRVTLNFGATGNTRNKFGVGVGVGIQW</sequence>
<keyword evidence="9" id="KW-0472">Membrane</keyword>
<keyword evidence="5" id="KW-1134">Transmembrane beta strand</keyword>
<dbReference type="RefSeq" id="WP_140004530.1">
    <property type="nucleotide sequence ID" value="NZ_CP040946.1"/>
</dbReference>
<dbReference type="InterPro" id="IPR011049">
    <property type="entry name" value="Serralysin-like_metalloprot_C"/>
</dbReference>
<organism evidence="15 16">
    <name type="scientific">Methylophilus medardicus</name>
    <dbReference type="NCBI Taxonomy" id="2588534"/>
    <lineage>
        <taxon>Bacteria</taxon>
        <taxon>Pseudomonadati</taxon>
        <taxon>Pseudomonadota</taxon>
        <taxon>Betaproteobacteria</taxon>
        <taxon>Nitrosomonadales</taxon>
        <taxon>Methylophilaceae</taxon>
        <taxon>Methylophilus</taxon>
    </lineage>
</organism>
<feature type="domain" description="Trimeric autotransporter adhesin YadA-like stalk" evidence="13">
    <location>
        <begin position="308"/>
        <end position="338"/>
    </location>
</feature>
<feature type="domain" description="Trimeric autotransporter adhesin YadA-like head" evidence="12">
    <location>
        <begin position="1225"/>
        <end position="1246"/>
    </location>
</feature>
<evidence type="ECO:0000313" key="16">
    <source>
        <dbReference type="Proteomes" id="UP000311008"/>
    </source>
</evidence>
<feature type="domain" description="Trimeric autotransporter adhesin YadA-like stalk" evidence="13">
    <location>
        <begin position="1362"/>
        <end position="1393"/>
    </location>
</feature>
<evidence type="ECO:0000256" key="1">
    <source>
        <dbReference type="ARBA" id="ARBA00004241"/>
    </source>
</evidence>
<feature type="domain" description="Trimeric autotransporter adhesin YadA-like head" evidence="12">
    <location>
        <begin position="1181"/>
        <end position="1207"/>
    </location>
</feature>
<dbReference type="GO" id="GO:0015031">
    <property type="term" value="P:protein transport"/>
    <property type="evidence" value="ECO:0007669"/>
    <property type="project" value="UniProtKB-KW"/>
</dbReference>
<feature type="domain" description="Trimeric autotransporter adhesin YadA-like head" evidence="12">
    <location>
        <begin position="170"/>
        <end position="192"/>
    </location>
</feature>
<dbReference type="Gene3D" id="2.20.70.140">
    <property type="match status" value="1"/>
</dbReference>
<evidence type="ECO:0000256" key="7">
    <source>
        <dbReference type="ARBA" id="ARBA00022729"/>
    </source>
</evidence>
<feature type="domain" description="Trimeric autotransporter adhesin YadA-like stalk" evidence="13">
    <location>
        <begin position="403"/>
        <end position="441"/>
    </location>
</feature>
<reference evidence="16" key="1">
    <citation type="journal article" date="2019" name="ISME J.">
        <title>Evolution in action: habitat transition from sediment to the pelagial leads to genome streamlining in Methylophilaceae.</title>
        <authorList>
            <person name="Salcher M."/>
            <person name="Schaefle D."/>
            <person name="Kaspar M."/>
            <person name="Neuenschwander S.M."/>
            <person name="Ghai R."/>
        </authorList>
    </citation>
    <scope>NUCLEOTIDE SEQUENCE [LARGE SCALE GENOMIC DNA]</scope>
    <source>
        <strain evidence="16">MMS-M-51</strain>
    </source>
</reference>
<dbReference type="SUPFAM" id="SSF101967">
    <property type="entry name" value="Adhesin YadA, collagen-binding domain"/>
    <property type="match status" value="4"/>
</dbReference>
<gene>
    <name evidence="15" type="ORF">FIU01_12200</name>
</gene>
<evidence type="ECO:0000256" key="10">
    <source>
        <dbReference type="ARBA" id="ARBA00023237"/>
    </source>
</evidence>
<evidence type="ECO:0000259" key="11">
    <source>
        <dbReference type="Pfam" id="PF03895"/>
    </source>
</evidence>
<dbReference type="CDD" id="cd12820">
    <property type="entry name" value="LbR_YadA-like"/>
    <property type="match status" value="2"/>
</dbReference>
<comment type="subcellular location">
    <subcellularLocation>
        <location evidence="2">Cell outer membrane</location>
    </subcellularLocation>
    <subcellularLocation>
        <location evidence="1">Cell surface</location>
    </subcellularLocation>
</comment>
<feature type="domain" description="Trimeric autotransporter adhesin YadA-like stalk" evidence="13">
    <location>
        <begin position="540"/>
        <end position="578"/>
    </location>
</feature>
<dbReference type="InterPro" id="IPR008635">
    <property type="entry name" value="Coiled_stalk_dom"/>
</dbReference>
<dbReference type="SUPFAM" id="SSF54523">
    <property type="entry name" value="Pili subunits"/>
    <property type="match status" value="1"/>
</dbReference>
<dbReference type="InterPro" id="IPR005594">
    <property type="entry name" value="YadA_C"/>
</dbReference>
<evidence type="ECO:0000256" key="6">
    <source>
        <dbReference type="ARBA" id="ARBA00022692"/>
    </source>
</evidence>
<accession>A0A5B8CVT2</accession>
<dbReference type="OrthoDB" id="1632057at2"/>
<comment type="similarity">
    <text evidence="3">Belongs to the autotransporter-2 (AT-2) (TC 1.B.40) family.</text>
</comment>
<evidence type="ECO:0000256" key="9">
    <source>
        <dbReference type="ARBA" id="ARBA00023136"/>
    </source>
</evidence>
<feature type="domain" description="Trimeric autotransporter adhesin YadA-like stalk" evidence="13">
    <location>
        <begin position="846"/>
        <end position="886"/>
    </location>
</feature>
<evidence type="ECO:0000259" key="14">
    <source>
        <dbReference type="Pfam" id="PF13018"/>
    </source>
</evidence>